<dbReference type="EMBL" id="UZAD01001377">
    <property type="protein sequence ID" value="VDN85002.1"/>
    <property type="molecule type" value="Genomic_DNA"/>
</dbReference>
<evidence type="ECO:0000313" key="3">
    <source>
        <dbReference type="Proteomes" id="UP000278627"/>
    </source>
</evidence>
<protein>
    <submittedName>
        <fullName evidence="4">Ion_trans domain-containing protein</fullName>
    </submittedName>
</protein>
<reference evidence="2 3" key="2">
    <citation type="submission" date="2018-11" db="EMBL/GenBank/DDBJ databases">
        <authorList>
            <consortium name="Pathogen Informatics"/>
        </authorList>
    </citation>
    <scope>NUCLEOTIDE SEQUENCE [LARGE SCALE GENOMIC DNA]</scope>
</reference>
<evidence type="ECO:0000313" key="2">
    <source>
        <dbReference type="EMBL" id="VDN85002.1"/>
    </source>
</evidence>
<dbReference type="AlphaFoldDB" id="A0A0N4T6L5"/>
<evidence type="ECO:0000256" key="1">
    <source>
        <dbReference type="SAM" id="Phobius"/>
    </source>
</evidence>
<keyword evidence="1" id="KW-0472">Membrane</keyword>
<accession>A0A0N4T6L5</accession>
<keyword evidence="1" id="KW-1133">Transmembrane helix</keyword>
<organism evidence="4">
    <name type="scientific">Brugia pahangi</name>
    <name type="common">Filarial nematode worm</name>
    <dbReference type="NCBI Taxonomy" id="6280"/>
    <lineage>
        <taxon>Eukaryota</taxon>
        <taxon>Metazoa</taxon>
        <taxon>Ecdysozoa</taxon>
        <taxon>Nematoda</taxon>
        <taxon>Chromadorea</taxon>
        <taxon>Rhabditida</taxon>
        <taxon>Spirurina</taxon>
        <taxon>Spiruromorpha</taxon>
        <taxon>Filarioidea</taxon>
        <taxon>Onchocercidae</taxon>
        <taxon>Brugia</taxon>
    </lineage>
</organism>
<proteinExistence type="predicted"/>
<sequence>MISDDGGDDIDFHDGRVRCAQRCTDGQTDRQTRTHSYEALAVAVAHSCLCFSITAEGGESLSTLIRRVRCWWRGLDFLYLCILLSAYSTLLMHNYDGAKYVSSWW</sequence>
<name>A0A0N4T6L5_BRUPA</name>
<keyword evidence="1" id="KW-0812">Transmembrane</keyword>
<gene>
    <name evidence="2" type="ORF">BPAG_LOCUS3816</name>
</gene>
<feature type="transmembrane region" description="Helical" evidence="1">
    <location>
        <begin position="77"/>
        <end position="95"/>
    </location>
</feature>
<dbReference type="WBParaSite" id="BPAG_0000384801-mRNA-1">
    <property type="protein sequence ID" value="BPAG_0000384801-mRNA-1"/>
    <property type="gene ID" value="BPAG_0000384801"/>
</dbReference>
<keyword evidence="3" id="KW-1185">Reference proteome</keyword>
<evidence type="ECO:0000313" key="4">
    <source>
        <dbReference type="WBParaSite" id="BPAG_0000384801-mRNA-1"/>
    </source>
</evidence>
<reference evidence="4" key="1">
    <citation type="submission" date="2017-02" db="UniProtKB">
        <authorList>
            <consortium name="WormBaseParasite"/>
        </authorList>
    </citation>
    <scope>IDENTIFICATION</scope>
</reference>
<dbReference type="Proteomes" id="UP000278627">
    <property type="component" value="Unassembled WGS sequence"/>
</dbReference>